<comment type="caution">
    <text evidence="4">The sequence shown here is derived from an EMBL/GenBank/DDBJ whole genome shotgun (WGS) entry which is preliminary data.</text>
</comment>
<proteinExistence type="predicted"/>
<evidence type="ECO:0000256" key="1">
    <source>
        <dbReference type="ARBA" id="ARBA00022729"/>
    </source>
</evidence>
<dbReference type="AlphaFoldDB" id="A0A161QJ29"/>
<keyword evidence="2" id="KW-1133">Transmembrane helix</keyword>
<dbReference type="RefSeq" id="WP_061949364.1">
    <property type="nucleotide sequence ID" value="NZ_LTAO01000023.1"/>
</dbReference>
<feature type="transmembrane region" description="Helical" evidence="2">
    <location>
        <begin position="21"/>
        <end position="42"/>
    </location>
</feature>
<name>A0A161QJ29_9BACI</name>
<organism evidence="4 5">
    <name type="scientific">Alkalihalobacillus trypoxylicola</name>
    <dbReference type="NCBI Taxonomy" id="519424"/>
    <lineage>
        <taxon>Bacteria</taxon>
        <taxon>Bacillati</taxon>
        <taxon>Bacillota</taxon>
        <taxon>Bacilli</taxon>
        <taxon>Bacillales</taxon>
        <taxon>Bacillaceae</taxon>
        <taxon>Alkalihalobacillus</taxon>
    </lineage>
</organism>
<keyword evidence="1" id="KW-0732">Signal</keyword>
<keyword evidence="5" id="KW-1185">Reference proteome</keyword>
<feature type="domain" description="NodB homology" evidence="3">
    <location>
        <begin position="111"/>
        <end position="205"/>
    </location>
</feature>
<dbReference type="InterPro" id="IPR051398">
    <property type="entry name" value="Polysacch_Deacetylase"/>
</dbReference>
<sequence>MPPKTADKPYNWKRKNRRKKVKVVLQLLVISFMFVMIARSIFILSSYEALSEGEFTNTEGFISLSYFGVDRTGSTNHISNDELNRHLTLLKEQGFETISQQQVIDFYQKRKPLPEKALFLSFEDGRTDSSIFTQKILEKLNYQATMFTYTEKLQTKDSKFLKPSHLKSMMKSGYWELGSNGHRLEYINIFDKEGQYYGEMEENAWPNKTLIEYYNHYLMDYLRDEYSISKETRHEMEQRIKADYESMEESYLQYFGEMPKSYAIMHANSMYNNMDSSVEAINEEMIEKLYALHFNRDVHAFNNSEEDIYNLNRLQVAPHWPVNHLLMKMKYDSSSFFSLNFERGTEEVADMWQVENGVGEFQYQKMILTSEPNEEVKATLESPLPNTFNISLQLSGAVVGKQMVSLQSLDEKTELTVILQQNKIYGYLSAKGTEQLLFEESLDEIAWSGEDYSFHKATHYDYIETQAGSRINQDDYPSTLMNNRKITLKMDEDQLQIKMDAIPLYEGEFSSSTKGYTLSLGGEFIQQETSSEQYVDTIYDSIFEQIEMEAGENVQYIEPTKSKTSFYQHKISQWFSKLIDFFVQEF</sequence>
<dbReference type="InterPro" id="IPR011330">
    <property type="entry name" value="Glyco_hydro/deAcase_b/a-brl"/>
</dbReference>
<evidence type="ECO:0000256" key="2">
    <source>
        <dbReference type="SAM" id="Phobius"/>
    </source>
</evidence>
<keyword evidence="2" id="KW-0812">Transmembrane</keyword>
<reference evidence="4" key="1">
    <citation type="submission" date="2016-02" db="EMBL/GenBank/DDBJ databases">
        <title>Genome sequence of Bacillus trypoxylicola KCTC 13244(T).</title>
        <authorList>
            <person name="Jeong H."/>
            <person name="Park S.-H."/>
            <person name="Choi S.-K."/>
        </authorList>
    </citation>
    <scope>NUCLEOTIDE SEQUENCE [LARGE SCALE GENOMIC DNA]</scope>
    <source>
        <strain evidence="4">KCTC 13244</strain>
    </source>
</reference>
<gene>
    <name evidence="4" type="ORF">AZF04_08610</name>
</gene>
<dbReference type="Proteomes" id="UP000075806">
    <property type="component" value="Unassembled WGS sequence"/>
</dbReference>
<dbReference type="OrthoDB" id="5437800at2"/>
<dbReference type="Gene3D" id="3.20.20.370">
    <property type="entry name" value="Glycoside hydrolase/deacetylase"/>
    <property type="match status" value="1"/>
</dbReference>
<evidence type="ECO:0000259" key="3">
    <source>
        <dbReference type="Pfam" id="PF01522"/>
    </source>
</evidence>
<protein>
    <submittedName>
        <fullName evidence="4">Polysaccharide deacetylase</fullName>
    </submittedName>
</protein>
<dbReference type="GO" id="GO:0016810">
    <property type="term" value="F:hydrolase activity, acting on carbon-nitrogen (but not peptide) bonds"/>
    <property type="evidence" value="ECO:0007669"/>
    <property type="project" value="InterPro"/>
</dbReference>
<dbReference type="PANTHER" id="PTHR34216:SF7">
    <property type="entry name" value="POLY-BETA-1,6-N-ACETYL-D-GLUCOSAMINE N-DEACETYLASE"/>
    <property type="match status" value="1"/>
</dbReference>
<evidence type="ECO:0000313" key="4">
    <source>
        <dbReference type="EMBL" id="KYG29568.1"/>
    </source>
</evidence>
<dbReference type="GO" id="GO:0005975">
    <property type="term" value="P:carbohydrate metabolic process"/>
    <property type="evidence" value="ECO:0007669"/>
    <property type="project" value="InterPro"/>
</dbReference>
<accession>A0A161QJ29</accession>
<keyword evidence="2" id="KW-0472">Membrane</keyword>
<dbReference type="SUPFAM" id="SSF88713">
    <property type="entry name" value="Glycoside hydrolase/deacetylase"/>
    <property type="match status" value="1"/>
</dbReference>
<dbReference type="PANTHER" id="PTHR34216">
    <property type="match status" value="1"/>
</dbReference>
<dbReference type="STRING" id="519424.AZF04_08610"/>
<evidence type="ECO:0000313" key="5">
    <source>
        <dbReference type="Proteomes" id="UP000075806"/>
    </source>
</evidence>
<dbReference type="EMBL" id="LTAO01000023">
    <property type="protein sequence ID" value="KYG29568.1"/>
    <property type="molecule type" value="Genomic_DNA"/>
</dbReference>
<dbReference type="Pfam" id="PF01522">
    <property type="entry name" value="Polysacc_deac_1"/>
    <property type="match status" value="1"/>
</dbReference>
<dbReference type="InterPro" id="IPR002509">
    <property type="entry name" value="NODB_dom"/>
</dbReference>